<name>A0A3A5MQP1_9MICO</name>
<comment type="caution">
    <text evidence="3">The sequence shown here is derived from an EMBL/GenBank/DDBJ whole genome shotgun (WGS) entry which is preliminary data.</text>
</comment>
<protein>
    <recommendedName>
        <fullName evidence="5">Right handed beta helix domain-containing protein</fullName>
    </recommendedName>
</protein>
<organism evidence="3 4">
    <name type="scientific">Cryobacterium melibiosiphilum</name>
    <dbReference type="NCBI Taxonomy" id="995039"/>
    <lineage>
        <taxon>Bacteria</taxon>
        <taxon>Bacillati</taxon>
        <taxon>Actinomycetota</taxon>
        <taxon>Actinomycetes</taxon>
        <taxon>Micrococcales</taxon>
        <taxon>Microbacteriaceae</taxon>
        <taxon>Cryobacterium</taxon>
    </lineage>
</organism>
<dbReference type="EMBL" id="QZVS01000083">
    <property type="protein sequence ID" value="RJT88366.1"/>
    <property type="molecule type" value="Genomic_DNA"/>
</dbReference>
<keyword evidence="2" id="KW-0812">Transmembrane</keyword>
<evidence type="ECO:0000313" key="3">
    <source>
        <dbReference type="EMBL" id="RJT88366.1"/>
    </source>
</evidence>
<feature type="region of interest" description="Disordered" evidence="1">
    <location>
        <begin position="1"/>
        <end position="24"/>
    </location>
</feature>
<dbReference type="AlphaFoldDB" id="A0A3A5MQP1"/>
<gene>
    <name evidence="3" type="ORF">D6T64_10830</name>
</gene>
<feature type="compositionally biased region" description="Pro residues" evidence="1">
    <location>
        <begin position="73"/>
        <end position="87"/>
    </location>
</feature>
<keyword evidence="2" id="KW-0472">Membrane</keyword>
<dbReference type="Gene3D" id="2.160.20.10">
    <property type="entry name" value="Single-stranded right-handed beta-helix, Pectin lyase-like"/>
    <property type="match status" value="1"/>
</dbReference>
<proteinExistence type="predicted"/>
<accession>A0A3A5MQP1</accession>
<dbReference type="InterPro" id="IPR012334">
    <property type="entry name" value="Pectin_lyas_fold"/>
</dbReference>
<feature type="region of interest" description="Disordered" evidence="1">
    <location>
        <begin position="60"/>
        <end position="92"/>
    </location>
</feature>
<keyword evidence="4" id="KW-1185">Reference proteome</keyword>
<dbReference type="InterPro" id="IPR011050">
    <property type="entry name" value="Pectin_lyase_fold/virulence"/>
</dbReference>
<evidence type="ECO:0000313" key="4">
    <source>
        <dbReference type="Proteomes" id="UP000272015"/>
    </source>
</evidence>
<evidence type="ECO:0000256" key="2">
    <source>
        <dbReference type="SAM" id="Phobius"/>
    </source>
</evidence>
<reference evidence="3 4" key="1">
    <citation type="submission" date="2018-09" db="EMBL/GenBank/DDBJ databases">
        <title>Novel species of Cryobacterium.</title>
        <authorList>
            <person name="Liu Q."/>
            <person name="Xin Y.-H."/>
        </authorList>
    </citation>
    <scope>NUCLEOTIDE SEQUENCE [LARGE SCALE GENOMIC DNA]</scope>
    <source>
        <strain evidence="3 4">Hh39</strain>
    </source>
</reference>
<dbReference type="InterPro" id="IPR006626">
    <property type="entry name" value="PbH1"/>
</dbReference>
<feature type="transmembrane region" description="Helical" evidence="2">
    <location>
        <begin position="32"/>
        <end position="56"/>
    </location>
</feature>
<evidence type="ECO:0000256" key="1">
    <source>
        <dbReference type="SAM" id="MobiDB-lite"/>
    </source>
</evidence>
<dbReference type="SUPFAM" id="SSF51126">
    <property type="entry name" value="Pectin lyase-like"/>
    <property type="match status" value="1"/>
</dbReference>
<sequence length="379" mass="39148">MAGSTPGSPPTGPGTPPGPGKKKLGKKNLSPALLGVLALLTGVAVIVAFVLVLVLAPGGDETPDATRPTGDAEPPPSSVPTEPPADCPPSTTVTTAAELQDALTAATPGDVIFLAPGTYQGTFTATAQGTKSEPIMLCGTADSVLDGGAIDGGYVFHLDGASYWTLQGFSVRNGQKGVMADETVGSVIRGLTVSEIGDEGIHLRRFSTDNLVADNHIRDTGLRKPKFGEGIYIGTAESNWCDVSDCQPDRSDRNQISGNDIADTTSENVDIKEGTTGGVLSNNTLDGAAITAADSWVDVKGNNWIIDGNTGTNAPQDGFQTHEILDGWGTWNVFRNNTADVNGPGYGYALAPERDNIVECNNSASDAEEGRSNVECTGS</sequence>
<feature type="compositionally biased region" description="Pro residues" evidence="1">
    <location>
        <begin position="7"/>
        <end position="19"/>
    </location>
</feature>
<keyword evidence="2" id="KW-1133">Transmembrane helix</keyword>
<evidence type="ECO:0008006" key="5">
    <source>
        <dbReference type="Google" id="ProtNLM"/>
    </source>
</evidence>
<dbReference type="Proteomes" id="UP000272015">
    <property type="component" value="Unassembled WGS sequence"/>
</dbReference>
<dbReference type="OrthoDB" id="264773at2"/>
<dbReference type="SMART" id="SM00710">
    <property type="entry name" value="PbH1"/>
    <property type="match status" value="6"/>
</dbReference>